<dbReference type="InterPro" id="IPR052241">
    <property type="entry name" value="SLC66/Scramblase_ANY1"/>
</dbReference>
<feature type="transmembrane region" description="Helical" evidence="5">
    <location>
        <begin position="124"/>
        <end position="141"/>
    </location>
</feature>
<dbReference type="Pfam" id="PF04193">
    <property type="entry name" value="PQ-loop"/>
    <property type="match status" value="1"/>
</dbReference>
<feature type="non-terminal residue" evidence="6">
    <location>
        <position position="1"/>
    </location>
</feature>
<protein>
    <submittedName>
        <fullName evidence="6">8398_t:CDS:1</fullName>
    </submittedName>
</protein>
<dbReference type="PANTHER" id="PTHR14856:SF9">
    <property type="entry name" value="PQ-LOOP REPEAT-CONTAINING PROTEIN 1"/>
    <property type="match status" value="1"/>
</dbReference>
<evidence type="ECO:0000313" key="6">
    <source>
        <dbReference type="EMBL" id="CAG8468313.1"/>
    </source>
</evidence>
<sequence>FCMVVGPVLGYFDQIVKFRRAKSSMGFSLDTIGVLLTSKIGKEFDKTLFYQSILMIVVQLFLLYECLRFRYPIPPTPNRRFLGLLTFFLIDQQWLVETLGILALGTEATLPIPQAWQNFQFKSVSGFSPLILITWFGGDSFKTFYYISTGSPLQFIICGIIQLTVDSIIVLQFIIYGGVKSLICSDTPPQPIYNSLDEV</sequence>
<evidence type="ECO:0000256" key="1">
    <source>
        <dbReference type="ARBA" id="ARBA00004141"/>
    </source>
</evidence>
<feature type="transmembrane region" description="Helical" evidence="5">
    <location>
        <begin position="81"/>
        <end position="104"/>
    </location>
</feature>
<dbReference type="GO" id="GO:0005829">
    <property type="term" value="C:cytosol"/>
    <property type="evidence" value="ECO:0007669"/>
    <property type="project" value="GOC"/>
</dbReference>
<evidence type="ECO:0000256" key="2">
    <source>
        <dbReference type="ARBA" id="ARBA00022692"/>
    </source>
</evidence>
<gene>
    <name evidence="6" type="ORF">DEBURN_LOCUS3032</name>
</gene>
<evidence type="ECO:0000313" key="7">
    <source>
        <dbReference type="Proteomes" id="UP000789706"/>
    </source>
</evidence>
<evidence type="ECO:0000256" key="4">
    <source>
        <dbReference type="ARBA" id="ARBA00023136"/>
    </source>
</evidence>
<feature type="transmembrane region" description="Helical" evidence="5">
    <location>
        <begin position="48"/>
        <end position="69"/>
    </location>
</feature>
<keyword evidence="7" id="KW-1185">Reference proteome</keyword>
<dbReference type="InterPro" id="IPR006603">
    <property type="entry name" value="PQ-loop_rpt"/>
</dbReference>
<comment type="subcellular location">
    <subcellularLocation>
        <location evidence="1">Membrane</location>
        <topology evidence="1">Multi-pass membrane protein</topology>
    </subcellularLocation>
</comment>
<dbReference type="GO" id="GO:0042147">
    <property type="term" value="P:retrograde transport, endosome to Golgi"/>
    <property type="evidence" value="ECO:0007669"/>
    <property type="project" value="TreeGrafter"/>
</dbReference>
<keyword evidence="4 5" id="KW-0472">Membrane</keyword>
<comment type="caution">
    <text evidence="6">The sequence shown here is derived from an EMBL/GenBank/DDBJ whole genome shotgun (WGS) entry which is preliminary data.</text>
</comment>
<dbReference type="GO" id="GO:0005768">
    <property type="term" value="C:endosome"/>
    <property type="evidence" value="ECO:0007669"/>
    <property type="project" value="TreeGrafter"/>
</dbReference>
<dbReference type="SMART" id="SM00679">
    <property type="entry name" value="CTNS"/>
    <property type="match status" value="2"/>
</dbReference>
<dbReference type="Gene3D" id="1.20.1280.290">
    <property type="match status" value="1"/>
</dbReference>
<dbReference type="GO" id="GO:0016020">
    <property type="term" value="C:membrane"/>
    <property type="evidence" value="ECO:0007669"/>
    <property type="project" value="UniProtKB-SubCell"/>
</dbReference>
<dbReference type="GO" id="GO:0005802">
    <property type="term" value="C:trans-Golgi network"/>
    <property type="evidence" value="ECO:0007669"/>
    <property type="project" value="TreeGrafter"/>
</dbReference>
<accession>A0A9N8Z2Y3</accession>
<dbReference type="PANTHER" id="PTHR14856">
    <property type="entry name" value="PQ-LOOP REPEAT-CONTAINING PROTEIN 1-LIKE PROTEIN"/>
    <property type="match status" value="1"/>
</dbReference>
<evidence type="ECO:0000256" key="5">
    <source>
        <dbReference type="SAM" id="Phobius"/>
    </source>
</evidence>
<keyword evidence="2 5" id="KW-0812">Transmembrane</keyword>
<keyword evidence="3 5" id="KW-1133">Transmembrane helix</keyword>
<proteinExistence type="predicted"/>
<dbReference type="OrthoDB" id="292213at2759"/>
<dbReference type="EMBL" id="CAJVPK010000181">
    <property type="protein sequence ID" value="CAG8468313.1"/>
    <property type="molecule type" value="Genomic_DNA"/>
</dbReference>
<dbReference type="Proteomes" id="UP000789706">
    <property type="component" value="Unassembled WGS sequence"/>
</dbReference>
<dbReference type="GO" id="GO:0045332">
    <property type="term" value="P:phospholipid translocation"/>
    <property type="evidence" value="ECO:0007669"/>
    <property type="project" value="TreeGrafter"/>
</dbReference>
<reference evidence="6" key="1">
    <citation type="submission" date="2021-06" db="EMBL/GenBank/DDBJ databases">
        <authorList>
            <person name="Kallberg Y."/>
            <person name="Tangrot J."/>
            <person name="Rosling A."/>
        </authorList>
    </citation>
    <scope>NUCLEOTIDE SEQUENCE</scope>
    <source>
        <strain evidence="6">AZ414A</strain>
    </source>
</reference>
<organism evidence="6 7">
    <name type="scientific">Diversispora eburnea</name>
    <dbReference type="NCBI Taxonomy" id="1213867"/>
    <lineage>
        <taxon>Eukaryota</taxon>
        <taxon>Fungi</taxon>
        <taxon>Fungi incertae sedis</taxon>
        <taxon>Mucoromycota</taxon>
        <taxon>Glomeromycotina</taxon>
        <taxon>Glomeromycetes</taxon>
        <taxon>Diversisporales</taxon>
        <taxon>Diversisporaceae</taxon>
        <taxon>Diversispora</taxon>
    </lineage>
</organism>
<name>A0A9N8Z2Y3_9GLOM</name>
<feature type="transmembrane region" description="Helical" evidence="5">
    <location>
        <begin position="153"/>
        <end position="179"/>
    </location>
</feature>
<dbReference type="AlphaFoldDB" id="A0A9N8Z2Y3"/>
<dbReference type="FunFam" id="1.20.1280.290:FF:000005">
    <property type="entry name" value="PQ-loop repeat-containing protein 1"/>
    <property type="match status" value="1"/>
</dbReference>
<evidence type="ECO:0000256" key="3">
    <source>
        <dbReference type="ARBA" id="ARBA00022989"/>
    </source>
</evidence>